<dbReference type="Proteomes" id="UP000790347">
    <property type="component" value="Unassembled WGS sequence"/>
</dbReference>
<feature type="transmembrane region" description="Helical" evidence="1">
    <location>
        <begin position="120"/>
        <end position="140"/>
    </location>
</feature>
<proteinExistence type="predicted"/>
<name>A0A922I3C8_DERFA</name>
<feature type="transmembrane region" description="Helical" evidence="1">
    <location>
        <begin position="92"/>
        <end position="114"/>
    </location>
</feature>
<keyword evidence="3" id="KW-1185">Reference proteome</keyword>
<feature type="transmembrane region" description="Helical" evidence="1">
    <location>
        <begin position="12"/>
        <end position="37"/>
    </location>
</feature>
<dbReference type="PANTHER" id="PTHR13568:SF9">
    <property type="entry name" value="TRANSMEMBRANE PROTEIN 203"/>
    <property type="match status" value="1"/>
</dbReference>
<evidence type="ECO:0000313" key="2">
    <source>
        <dbReference type="EMBL" id="KAH9517778.1"/>
    </source>
</evidence>
<reference evidence="2" key="2">
    <citation type="journal article" date="2022" name="Res Sq">
        <title>Comparative Genomics Reveals Insights into the Divergent Evolution of Astigmatic Mites and Household Pest Adaptations.</title>
        <authorList>
            <person name="Xiong Q."/>
            <person name="Wan A.T.-Y."/>
            <person name="Liu X.-Y."/>
            <person name="Fung C.S.-H."/>
            <person name="Xiao X."/>
            <person name="Malainual N."/>
            <person name="Hou J."/>
            <person name="Wang L."/>
            <person name="Wang M."/>
            <person name="Yang K."/>
            <person name="Cui Y."/>
            <person name="Leung E."/>
            <person name="Nong W."/>
            <person name="Shin S.-K."/>
            <person name="Au S."/>
            <person name="Jeong K.Y."/>
            <person name="Chew F.T."/>
            <person name="Hui J."/>
            <person name="Leung T.F."/>
            <person name="Tungtrongchitr A."/>
            <person name="Zhong N."/>
            <person name="Liu Z."/>
            <person name="Tsui S."/>
        </authorList>
    </citation>
    <scope>NUCLEOTIDE SEQUENCE</scope>
    <source>
        <strain evidence="2">Derf</strain>
        <tissue evidence="2">Whole organism</tissue>
    </source>
</reference>
<protein>
    <submittedName>
        <fullName evidence="2">Uncharacterized protein</fullName>
    </submittedName>
</protein>
<dbReference type="EMBL" id="ASGP02000003">
    <property type="protein sequence ID" value="KAH9517778.1"/>
    <property type="molecule type" value="Genomic_DNA"/>
</dbReference>
<feature type="transmembrane region" description="Helical" evidence="1">
    <location>
        <begin position="57"/>
        <end position="80"/>
    </location>
</feature>
<reference evidence="2" key="1">
    <citation type="submission" date="2013-05" db="EMBL/GenBank/DDBJ databases">
        <authorList>
            <person name="Yim A.K.Y."/>
            <person name="Chan T.F."/>
            <person name="Ji K.M."/>
            <person name="Liu X.Y."/>
            <person name="Zhou J.W."/>
            <person name="Li R.Q."/>
            <person name="Yang K.Y."/>
            <person name="Li J."/>
            <person name="Li M."/>
            <person name="Law P.T.W."/>
            <person name="Wu Y.L."/>
            <person name="Cai Z.L."/>
            <person name="Qin H."/>
            <person name="Bao Y."/>
            <person name="Leung R.K.K."/>
            <person name="Ng P.K.S."/>
            <person name="Zou J."/>
            <person name="Zhong X.J."/>
            <person name="Ran P.X."/>
            <person name="Zhong N.S."/>
            <person name="Liu Z.G."/>
            <person name="Tsui S.K.W."/>
        </authorList>
    </citation>
    <scope>NUCLEOTIDE SEQUENCE</scope>
    <source>
        <strain evidence="2">Derf</strain>
        <tissue evidence="2">Whole organism</tissue>
    </source>
</reference>
<gene>
    <name evidence="2" type="ORF">DERF_008410</name>
</gene>
<organism evidence="2 3">
    <name type="scientific">Dermatophagoides farinae</name>
    <name type="common">American house dust mite</name>
    <dbReference type="NCBI Taxonomy" id="6954"/>
    <lineage>
        <taxon>Eukaryota</taxon>
        <taxon>Metazoa</taxon>
        <taxon>Ecdysozoa</taxon>
        <taxon>Arthropoda</taxon>
        <taxon>Chelicerata</taxon>
        <taxon>Arachnida</taxon>
        <taxon>Acari</taxon>
        <taxon>Acariformes</taxon>
        <taxon>Sarcoptiformes</taxon>
        <taxon>Astigmata</taxon>
        <taxon>Psoroptidia</taxon>
        <taxon>Analgoidea</taxon>
        <taxon>Pyroglyphidae</taxon>
        <taxon>Dermatophagoidinae</taxon>
        <taxon>Dermatophagoides</taxon>
    </lineage>
</organism>
<dbReference type="Pfam" id="PF10269">
    <property type="entry name" value="Tmemb_185A"/>
    <property type="match status" value="1"/>
</dbReference>
<dbReference type="AlphaFoldDB" id="A0A922I3C8"/>
<keyword evidence="1" id="KW-0812">Transmembrane</keyword>
<keyword evidence="1" id="KW-1133">Transmembrane helix</keyword>
<evidence type="ECO:0000313" key="3">
    <source>
        <dbReference type="Proteomes" id="UP000790347"/>
    </source>
</evidence>
<sequence length="145" mass="17583">MFYTWKEFCRWLNVTLFEFWMFLLATICFTFLLALKIENPFNILEIIGIKSSSSLNWWHIFFPYFLNDALASYFNIIIFIRQYHIGKIRQAFIRLVFVTARLAMLCVVKVFLIYKLENRLAVNFSEIFLPLFFLLFILICRSFRI</sequence>
<accession>A0A922I3C8</accession>
<evidence type="ECO:0000256" key="1">
    <source>
        <dbReference type="SAM" id="Phobius"/>
    </source>
</evidence>
<keyword evidence="1" id="KW-0472">Membrane</keyword>
<dbReference type="PANTHER" id="PTHR13568">
    <property type="entry name" value="FAM11A, B PROTEIN"/>
    <property type="match status" value="1"/>
</dbReference>
<dbReference type="InterPro" id="IPR019396">
    <property type="entry name" value="TM_Fragile-X-F-assoc"/>
</dbReference>
<comment type="caution">
    <text evidence="2">The sequence shown here is derived from an EMBL/GenBank/DDBJ whole genome shotgun (WGS) entry which is preliminary data.</text>
</comment>